<organism evidence="1 2">
    <name type="scientific">Rhizobium leguminosarum</name>
    <dbReference type="NCBI Taxonomy" id="384"/>
    <lineage>
        <taxon>Bacteria</taxon>
        <taxon>Pseudomonadati</taxon>
        <taxon>Pseudomonadota</taxon>
        <taxon>Alphaproteobacteria</taxon>
        <taxon>Hyphomicrobiales</taxon>
        <taxon>Rhizobiaceae</taxon>
        <taxon>Rhizobium/Agrobacterium group</taxon>
        <taxon>Rhizobium</taxon>
    </lineage>
</organism>
<protein>
    <submittedName>
        <fullName evidence="1">RTX toxin</fullName>
    </submittedName>
</protein>
<dbReference type="Gene3D" id="2.160.20.10">
    <property type="entry name" value="Single-stranded right-handed beta-helix, Pectin lyase-like"/>
    <property type="match status" value="1"/>
</dbReference>
<accession>A0A6P0BFI5</accession>
<dbReference type="EMBL" id="WUEZ01000059">
    <property type="protein sequence ID" value="NEI38603.1"/>
    <property type="molecule type" value="Genomic_DNA"/>
</dbReference>
<dbReference type="SUPFAM" id="SSF51126">
    <property type="entry name" value="Pectin lyase-like"/>
    <property type="match status" value="1"/>
</dbReference>
<evidence type="ECO:0000313" key="2">
    <source>
        <dbReference type="Proteomes" id="UP000471560"/>
    </source>
</evidence>
<dbReference type="Proteomes" id="UP000471560">
    <property type="component" value="Unassembled WGS sequence"/>
</dbReference>
<reference evidence="1 2" key="1">
    <citation type="submission" date="2019-12" db="EMBL/GenBank/DDBJ databases">
        <title>Rhizobium genotypes associated with high levels of biological nitrogen fixation by grain legumes in a temperate-maritime cropping system.</title>
        <authorList>
            <person name="Maluk M."/>
            <person name="Francesc Ferrando Molina F."/>
            <person name="Lopez Del Egido L."/>
            <person name="Lafos M."/>
            <person name="Langarica-Fuentes A."/>
            <person name="Gebre Yohannes G."/>
            <person name="Young M.W."/>
            <person name="Martin P."/>
            <person name="Gantlett R."/>
            <person name="Kenicer G."/>
            <person name="Hawes C."/>
            <person name="Begg G.S."/>
            <person name="Quilliam R.S."/>
            <person name="Squire G.R."/>
            <person name="Poole P.S."/>
            <person name="Young P.W."/>
            <person name="Iannetta P.M."/>
            <person name="James E.K."/>
        </authorList>
    </citation>
    <scope>NUCLEOTIDE SEQUENCE [LARGE SCALE GENOMIC DNA]</scope>
    <source>
        <strain evidence="1 2">JHI1096</strain>
    </source>
</reference>
<evidence type="ECO:0000313" key="1">
    <source>
        <dbReference type="EMBL" id="NEI38603.1"/>
    </source>
</evidence>
<dbReference type="AlphaFoldDB" id="A0A6P0BFI5"/>
<comment type="caution">
    <text evidence="1">The sequence shown here is derived from an EMBL/GenBank/DDBJ whole genome shotgun (WGS) entry which is preliminary data.</text>
</comment>
<dbReference type="InterPro" id="IPR011050">
    <property type="entry name" value="Pectin_lyase_fold/virulence"/>
</dbReference>
<gene>
    <name evidence="1" type="ORF">GR204_32445</name>
</gene>
<proteinExistence type="predicted"/>
<feature type="non-terminal residue" evidence="1">
    <location>
        <position position="77"/>
    </location>
</feature>
<dbReference type="InterPro" id="IPR012334">
    <property type="entry name" value="Pectin_lyas_fold"/>
</dbReference>
<sequence length="77" mass="7834">MTTYYVATTSSGGGNGSASTPFRTIGEAMAADLKPGDEVVVRAGVYNESVNMYKDGSAAGYITLRSEVPGGAVIHSA</sequence>
<name>A0A6P0BFI5_RHILE</name>